<feature type="transmembrane region" description="Helical" evidence="1">
    <location>
        <begin position="111"/>
        <end position="133"/>
    </location>
</feature>
<reference evidence="2 3" key="1">
    <citation type="submission" date="2017-10" db="EMBL/GenBank/DDBJ databases">
        <title>Sequencing the genomes of 1000 actinobacteria strains.</title>
        <authorList>
            <person name="Klenk H.-P."/>
        </authorList>
    </citation>
    <scope>NUCLEOTIDE SEQUENCE [LARGE SCALE GENOMIC DNA]</scope>
    <source>
        <strain evidence="2 3">DSM 21801</strain>
    </source>
</reference>
<evidence type="ECO:0000313" key="2">
    <source>
        <dbReference type="EMBL" id="PFG20542.1"/>
    </source>
</evidence>
<keyword evidence="1" id="KW-1133">Transmembrane helix</keyword>
<sequence>MSTPAPGPRPVPSRDDPDVALGLALRAARNALLALAGCALFIGLVGAGAAAMSEVENGGQGAEIVIPGLVVLMVGQFAALVACTLAVLTLVQLLRGRVPDTSRALRGLSRALGLCVRGLLAALVVAVAIWIIARPAATLSAVLGAVVALQVAVVIGVVRSRVLAPSFTDVR</sequence>
<protein>
    <recommendedName>
        <fullName evidence="4">DUF2975 domain-containing protein</fullName>
    </recommendedName>
</protein>
<evidence type="ECO:0008006" key="4">
    <source>
        <dbReference type="Google" id="ProtNLM"/>
    </source>
</evidence>
<dbReference type="AlphaFoldDB" id="A0A2A9D3K8"/>
<accession>A0A2A9D3K8</accession>
<proteinExistence type="predicted"/>
<feature type="transmembrane region" description="Helical" evidence="1">
    <location>
        <begin position="139"/>
        <end position="158"/>
    </location>
</feature>
<dbReference type="EMBL" id="PDJD01000001">
    <property type="protein sequence ID" value="PFG20542.1"/>
    <property type="molecule type" value="Genomic_DNA"/>
</dbReference>
<keyword evidence="1" id="KW-0472">Membrane</keyword>
<gene>
    <name evidence="2" type="ORF">ATL40_2146</name>
</gene>
<organism evidence="2 3">
    <name type="scientific">Serinibacter salmoneus</name>
    <dbReference type="NCBI Taxonomy" id="556530"/>
    <lineage>
        <taxon>Bacteria</taxon>
        <taxon>Bacillati</taxon>
        <taxon>Actinomycetota</taxon>
        <taxon>Actinomycetes</taxon>
        <taxon>Micrococcales</taxon>
        <taxon>Beutenbergiaceae</taxon>
        <taxon>Serinibacter</taxon>
    </lineage>
</organism>
<feature type="transmembrane region" description="Helical" evidence="1">
    <location>
        <begin position="64"/>
        <end position="91"/>
    </location>
</feature>
<keyword evidence="3" id="KW-1185">Reference proteome</keyword>
<comment type="caution">
    <text evidence="2">The sequence shown here is derived from an EMBL/GenBank/DDBJ whole genome shotgun (WGS) entry which is preliminary data.</text>
</comment>
<keyword evidence="1" id="KW-0812">Transmembrane</keyword>
<dbReference type="Proteomes" id="UP000224915">
    <property type="component" value="Unassembled WGS sequence"/>
</dbReference>
<feature type="transmembrane region" description="Helical" evidence="1">
    <location>
        <begin position="31"/>
        <end position="52"/>
    </location>
</feature>
<name>A0A2A9D3K8_9MICO</name>
<dbReference type="RefSeq" id="WP_143556946.1">
    <property type="nucleotide sequence ID" value="NZ_PDJD01000001.1"/>
</dbReference>
<evidence type="ECO:0000256" key="1">
    <source>
        <dbReference type="SAM" id="Phobius"/>
    </source>
</evidence>
<evidence type="ECO:0000313" key="3">
    <source>
        <dbReference type="Proteomes" id="UP000224915"/>
    </source>
</evidence>